<dbReference type="Proteomes" id="UP001431783">
    <property type="component" value="Unassembled WGS sequence"/>
</dbReference>
<evidence type="ECO:0000256" key="1">
    <source>
        <dbReference type="SAM" id="MobiDB-lite"/>
    </source>
</evidence>
<dbReference type="CDD" id="cd00117">
    <property type="entry name" value="TFP"/>
    <property type="match status" value="1"/>
</dbReference>
<name>A0AAW1U2D4_9CUCU</name>
<dbReference type="EMBL" id="JARQZJ010000032">
    <property type="protein sequence ID" value="KAK9874824.1"/>
    <property type="molecule type" value="Genomic_DNA"/>
</dbReference>
<reference evidence="3 4" key="1">
    <citation type="submission" date="2023-03" db="EMBL/GenBank/DDBJ databases">
        <title>Genome insight into feeding habits of ladybird beetles.</title>
        <authorList>
            <person name="Li H.-S."/>
            <person name="Huang Y.-H."/>
            <person name="Pang H."/>
        </authorList>
    </citation>
    <scope>NUCLEOTIDE SEQUENCE [LARGE SCALE GENOMIC DNA]</scope>
    <source>
        <strain evidence="3">SYSU_2023b</strain>
        <tissue evidence="3">Whole body</tissue>
    </source>
</reference>
<evidence type="ECO:0000256" key="2">
    <source>
        <dbReference type="SAM" id="SignalP"/>
    </source>
</evidence>
<dbReference type="InterPro" id="IPR045860">
    <property type="entry name" value="Snake_toxin-like_sf"/>
</dbReference>
<gene>
    <name evidence="3" type="ORF">WA026_005632</name>
</gene>
<dbReference type="AlphaFoldDB" id="A0AAW1U2D4"/>
<protein>
    <recommendedName>
        <fullName evidence="5">Protein sleepless</fullName>
    </recommendedName>
</protein>
<keyword evidence="4" id="KW-1185">Reference proteome</keyword>
<dbReference type="Gene3D" id="2.10.60.10">
    <property type="entry name" value="CD59"/>
    <property type="match status" value="1"/>
</dbReference>
<evidence type="ECO:0000313" key="4">
    <source>
        <dbReference type="Proteomes" id="UP001431783"/>
    </source>
</evidence>
<organism evidence="3 4">
    <name type="scientific">Henosepilachna vigintioctopunctata</name>
    <dbReference type="NCBI Taxonomy" id="420089"/>
    <lineage>
        <taxon>Eukaryota</taxon>
        <taxon>Metazoa</taxon>
        <taxon>Ecdysozoa</taxon>
        <taxon>Arthropoda</taxon>
        <taxon>Hexapoda</taxon>
        <taxon>Insecta</taxon>
        <taxon>Pterygota</taxon>
        <taxon>Neoptera</taxon>
        <taxon>Endopterygota</taxon>
        <taxon>Coleoptera</taxon>
        <taxon>Polyphaga</taxon>
        <taxon>Cucujiformia</taxon>
        <taxon>Coccinelloidea</taxon>
        <taxon>Coccinellidae</taxon>
        <taxon>Epilachninae</taxon>
        <taxon>Epilachnini</taxon>
        <taxon>Henosepilachna</taxon>
    </lineage>
</organism>
<comment type="caution">
    <text evidence="3">The sequence shown here is derived from an EMBL/GenBank/DDBJ whole genome shotgun (WGS) entry which is preliminary data.</text>
</comment>
<evidence type="ECO:0008006" key="5">
    <source>
        <dbReference type="Google" id="ProtNLM"/>
    </source>
</evidence>
<dbReference type="SUPFAM" id="SSF57302">
    <property type="entry name" value="Snake toxin-like"/>
    <property type="match status" value="1"/>
</dbReference>
<accession>A0AAW1U2D4</accession>
<feature type="chain" id="PRO_5043441500" description="Protein sleepless" evidence="2">
    <location>
        <begin position="30"/>
        <end position="163"/>
    </location>
</feature>
<feature type="signal peptide" evidence="2">
    <location>
        <begin position="1"/>
        <end position="29"/>
    </location>
</feature>
<proteinExistence type="predicted"/>
<evidence type="ECO:0000313" key="3">
    <source>
        <dbReference type="EMBL" id="KAK9874824.1"/>
    </source>
</evidence>
<feature type="compositionally biased region" description="Polar residues" evidence="1">
    <location>
        <begin position="143"/>
        <end position="163"/>
    </location>
</feature>
<keyword evidence="2" id="KW-0732">Signal</keyword>
<feature type="region of interest" description="Disordered" evidence="1">
    <location>
        <begin position="131"/>
        <end position="163"/>
    </location>
</feature>
<sequence>MVCMMSSSNIFTIIPIFAFFLGLSHFGETLECYKCGVYSQPDPSKCQYIDDETKTITCKDDEKYCSAIGLNHVQLDGNITYSNIRGCDKDAFTCVRAFWAYGTNIRNCHVCETDRCNSGPLISAFEASTSTVELEPNGGSPDGNPSEQQGPSNSSYTAGGASS</sequence>